<name>A0AA88P2J2_9TELE</name>
<protein>
    <submittedName>
        <fullName evidence="2">Uncharacterized protein</fullName>
    </submittedName>
</protein>
<comment type="caution">
    <text evidence="2">The sequence shown here is derived from an EMBL/GenBank/DDBJ whole genome shotgun (WGS) entry which is preliminary data.</text>
</comment>
<organism evidence="2 3">
    <name type="scientific">Cirrhinus molitorella</name>
    <name type="common">mud carp</name>
    <dbReference type="NCBI Taxonomy" id="172907"/>
    <lineage>
        <taxon>Eukaryota</taxon>
        <taxon>Metazoa</taxon>
        <taxon>Chordata</taxon>
        <taxon>Craniata</taxon>
        <taxon>Vertebrata</taxon>
        <taxon>Euteleostomi</taxon>
        <taxon>Actinopterygii</taxon>
        <taxon>Neopterygii</taxon>
        <taxon>Teleostei</taxon>
        <taxon>Ostariophysi</taxon>
        <taxon>Cypriniformes</taxon>
        <taxon>Cyprinidae</taxon>
        <taxon>Labeoninae</taxon>
        <taxon>Labeonini</taxon>
        <taxon>Cirrhinus</taxon>
    </lineage>
</organism>
<feature type="compositionally biased region" description="Polar residues" evidence="1">
    <location>
        <begin position="279"/>
        <end position="288"/>
    </location>
</feature>
<gene>
    <name evidence="2" type="ORF">Q8A67_022843</name>
</gene>
<sequence length="336" mass="38010">MEQLQDCVSSKFLMLEKPELIKVCSYLKCSEPAGEGFPGQTRRALIRLAEKTIDEIEEGLEEERYAESLNKLLNFIGSLKEPAEHQTSLVTLAEIEKLRKDGVETQGQREETSMKESIPGKEKKKQVQSKDIGSDTTTKAIEDLRGGQSRVVHINLLLPCDSLPVEKPGKTDYQTQKRRHRAKVRKEPEQQPNPDSDSDEDQGYELLCKFPPRSEQSGKLIMLNPEADPFEPAIRNDNAPRYQPDSGEENLDVTGIDESVPGVSEEEDQESGSEPELSQPATYPQQQRRQPKMLTYDELGEPTVVCRNPVLKEISFLPACDQNLWRPWMLTTVNSK</sequence>
<evidence type="ECO:0000256" key="1">
    <source>
        <dbReference type="SAM" id="MobiDB-lite"/>
    </source>
</evidence>
<feature type="compositionally biased region" description="Acidic residues" evidence="1">
    <location>
        <begin position="264"/>
        <end position="273"/>
    </location>
</feature>
<accession>A0AA88P2J2</accession>
<feature type="region of interest" description="Disordered" evidence="1">
    <location>
        <begin position="229"/>
        <end position="290"/>
    </location>
</feature>
<proteinExistence type="predicted"/>
<dbReference type="AlphaFoldDB" id="A0AA88P2J2"/>
<evidence type="ECO:0000313" key="3">
    <source>
        <dbReference type="Proteomes" id="UP001187343"/>
    </source>
</evidence>
<feature type="region of interest" description="Disordered" evidence="1">
    <location>
        <begin position="101"/>
        <end position="136"/>
    </location>
</feature>
<dbReference type="EMBL" id="JAUYZG010000022">
    <property type="protein sequence ID" value="KAK2872946.1"/>
    <property type="molecule type" value="Genomic_DNA"/>
</dbReference>
<keyword evidence="3" id="KW-1185">Reference proteome</keyword>
<reference evidence="2" key="1">
    <citation type="submission" date="2023-08" db="EMBL/GenBank/DDBJ databases">
        <title>Chromosome-level Genome Assembly of mud carp (Cirrhinus molitorella).</title>
        <authorList>
            <person name="Liu H."/>
        </authorList>
    </citation>
    <scope>NUCLEOTIDE SEQUENCE</scope>
    <source>
        <strain evidence="2">Prfri</strain>
        <tissue evidence="2">Muscle</tissue>
    </source>
</reference>
<dbReference type="Proteomes" id="UP001187343">
    <property type="component" value="Unassembled WGS sequence"/>
</dbReference>
<feature type="region of interest" description="Disordered" evidence="1">
    <location>
        <begin position="161"/>
        <end position="203"/>
    </location>
</feature>
<evidence type="ECO:0000313" key="2">
    <source>
        <dbReference type="EMBL" id="KAK2872946.1"/>
    </source>
</evidence>
<feature type="compositionally biased region" description="Basic and acidic residues" evidence="1">
    <location>
        <begin position="101"/>
        <end position="121"/>
    </location>
</feature>